<feature type="compositionally biased region" description="Low complexity" evidence="1">
    <location>
        <begin position="74"/>
        <end position="85"/>
    </location>
</feature>
<feature type="region of interest" description="Disordered" evidence="1">
    <location>
        <begin position="313"/>
        <end position="345"/>
    </location>
</feature>
<name>A0A6J4T784_9SPHN</name>
<evidence type="ECO:0000313" key="3">
    <source>
        <dbReference type="EMBL" id="CAA9515081.1"/>
    </source>
</evidence>
<accession>A0A6J4T784</accession>
<dbReference type="AlphaFoldDB" id="A0A6J4T784"/>
<feature type="compositionally biased region" description="Low complexity" evidence="1">
    <location>
        <begin position="319"/>
        <end position="331"/>
    </location>
</feature>
<organism evidence="3">
    <name type="scientific">uncultured Sphingomonadaceae bacterium</name>
    <dbReference type="NCBI Taxonomy" id="169976"/>
    <lineage>
        <taxon>Bacteria</taxon>
        <taxon>Pseudomonadati</taxon>
        <taxon>Pseudomonadota</taxon>
        <taxon>Alphaproteobacteria</taxon>
        <taxon>Sphingomonadales</taxon>
        <taxon>Sphingomonadaceae</taxon>
        <taxon>environmental samples</taxon>
    </lineage>
</organism>
<protein>
    <recommendedName>
        <fullName evidence="2">DUF2382 domain-containing protein</fullName>
    </recommendedName>
</protein>
<evidence type="ECO:0000259" key="2">
    <source>
        <dbReference type="Pfam" id="PF09557"/>
    </source>
</evidence>
<dbReference type="EMBL" id="CADCVX010000347">
    <property type="protein sequence ID" value="CAA9515081.1"/>
    <property type="molecule type" value="Genomic_DNA"/>
</dbReference>
<evidence type="ECO:0000256" key="1">
    <source>
        <dbReference type="SAM" id="MobiDB-lite"/>
    </source>
</evidence>
<dbReference type="InterPro" id="IPR019060">
    <property type="entry name" value="DUF2382"/>
</dbReference>
<proteinExistence type="predicted"/>
<dbReference type="PANTHER" id="PTHR38463:SF1">
    <property type="entry name" value="STRESS RESPONSE PROTEIN YSNF"/>
    <property type="match status" value="1"/>
</dbReference>
<feature type="region of interest" description="Disordered" evidence="1">
    <location>
        <begin position="38"/>
        <end position="101"/>
    </location>
</feature>
<sequence length="345" mass="36309">MSRQITALYDTRADAEAARSRLTAANIDADNVRIVDQSDASSMGGSSSYGSSSTMDTTSTTGLGSSSGMGGSSSDGSSGSSTTGSGMTGSGTTGDHSSHGGGFLNSLKNMFVPDEDRHSYNEGIRRGGSLLYADVDEDDVDRAIQILEETSSVDMDERERSWRSEGWAGYSPSTSTAGASTTGTANYAANTGTTGTTGNEERIQLAEEQMVVGKREVNRGGARIRSYVVERPVQEQVTLREEHVNIERRPVSGTTTGTADASALFQERTVEMTETAEEAVVGKQARVTEELVVSKTADQHTETIQDTVRKTEVEIDENAGTAGSGTSRSGSAIGGLGASKDRDRY</sequence>
<feature type="compositionally biased region" description="Low complexity" evidence="1">
    <location>
        <begin position="38"/>
        <end position="64"/>
    </location>
</feature>
<dbReference type="Pfam" id="PF09557">
    <property type="entry name" value="DUF2382"/>
    <property type="match status" value="1"/>
</dbReference>
<dbReference type="InterPro" id="IPR052967">
    <property type="entry name" value="Stress_Response_Assoc"/>
</dbReference>
<reference evidence="3" key="1">
    <citation type="submission" date="2020-02" db="EMBL/GenBank/DDBJ databases">
        <authorList>
            <person name="Meier V. D."/>
        </authorList>
    </citation>
    <scope>NUCLEOTIDE SEQUENCE</scope>
    <source>
        <strain evidence="3">AVDCRST_MAG91</strain>
    </source>
</reference>
<gene>
    <name evidence="3" type="ORF">AVDCRST_MAG91-1856</name>
</gene>
<feature type="domain" description="DUF2382" evidence="2">
    <location>
        <begin position="203"/>
        <end position="315"/>
    </location>
</feature>
<dbReference type="PANTHER" id="PTHR38463">
    <property type="entry name" value="STRESS RESPONSE PROTEIN YSNF"/>
    <property type="match status" value="1"/>
</dbReference>